<reference evidence="2" key="1">
    <citation type="journal article" date="2014" name="Front. Microbiol.">
        <title>High frequency of phylogenetically diverse reductive dehalogenase-homologous genes in deep subseafloor sedimentary metagenomes.</title>
        <authorList>
            <person name="Kawai M."/>
            <person name="Futagami T."/>
            <person name="Toyoda A."/>
            <person name="Takaki Y."/>
            <person name="Nishi S."/>
            <person name="Hori S."/>
            <person name="Arai W."/>
            <person name="Tsubouchi T."/>
            <person name="Morono Y."/>
            <person name="Uchiyama I."/>
            <person name="Ito T."/>
            <person name="Fujiyama A."/>
            <person name="Inagaki F."/>
            <person name="Takami H."/>
        </authorList>
    </citation>
    <scope>NUCLEOTIDE SEQUENCE</scope>
    <source>
        <strain evidence="2">Expedition CK06-06</strain>
    </source>
</reference>
<name>X0TIA4_9ZZZZ</name>
<sequence>MEEKKPVERRKYMRLAIGSKVNFRVVKEKKKEGAPKEKVPALSRNMSVEGICFRADRDVASGAEVELEIFLPSEPEPLLLEGEIKWSQPVLTKEGEKMFNIGVRLSTFAKNDESRYMRYVCEKMTERLSRYLHL</sequence>
<proteinExistence type="predicted"/>
<dbReference type="GO" id="GO:0035438">
    <property type="term" value="F:cyclic-di-GMP binding"/>
    <property type="evidence" value="ECO:0007669"/>
    <property type="project" value="InterPro"/>
</dbReference>
<accession>X0TIA4</accession>
<comment type="caution">
    <text evidence="2">The sequence shown here is derived from an EMBL/GenBank/DDBJ whole genome shotgun (WGS) entry which is preliminary data.</text>
</comment>
<gene>
    <name evidence="2" type="ORF">S01H1_19256</name>
</gene>
<feature type="domain" description="PilZ" evidence="1">
    <location>
        <begin position="8"/>
        <end position="120"/>
    </location>
</feature>
<evidence type="ECO:0000313" key="2">
    <source>
        <dbReference type="EMBL" id="GAF92944.1"/>
    </source>
</evidence>
<dbReference type="InterPro" id="IPR009875">
    <property type="entry name" value="PilZ_domain"/>
</dbReference>
<dbReference type="Pfam" id="PF07238">
    <property type="entry name" value="PilZ"/>
    <property type="match status" value="1"/>
</dbReference>
<protein>
    <recommendedName>
        <fullName evidence="1">PilZ domain-containing protein</fullName>
    </recommendedName>
</protein>
<dbReference type="Gene3D" id="2.40.10.220">
    <property type="entry name" value="predicted glycosyltransferase like domains"/>
    <property type="match status" value="1"/>
</dbReference>
<organism evidence="2">
    <name type="scientific">marine sediment metagenome</name>
    <dbReference type="NCBI Taxonomy" id="412755"/>
    <lineage>
        <taxon>unclassified sequences</taxon>
        <taxon>metagenomes</taxon>
        <taxon>ecological metagenomes</taxon>
    </lineage>
</organism>
<evidence type="ECO:0000259" key="1">
    <source>
        <dbReference type="Pfam" id="PF07238"/>
    </source>
</evidence>
<dbReference type="AlphaFoldDB" id="X0TIA4"/>
<dbReference type="EMBL" id="BARS01010383">
    <property type="protein sequence ID" value="GAF92944.1"/>
    <property type="molecule type" value="Genomic_DNA"/>
</dbReference>